<feature type="region of interest" description="Disordered" evidence="1">
    <location>
        <begin position="258"/>
        <end position="282"/>
    </location>
</feature>
<gene>
    <name evidence="4" type="ORF">KB893_006170</name>
    <name evidence="3" type="ORF">KB893_05465</name>
</gene>
<dbReference type="InterPro" id="IPR045761">
    <property type="entry name" value="ODP_dom"/>
</dbReference>
<proteinExistence type="predicted"/>
<dbReference type="SUPFAM" id="SSF56281">
    <property type="entry name" value="Metallo-hydrolase/oxidoreductase"/>
    <property type="match status" value="1"/>
</dbReference>
<dbReference type="RefSeq" id="WP_211925928.1">
    <property type="nucleotide sequence ID" value="NZ_JAGQFT020000003.1"/>
</dbReference>
<reference evidence="4 5" key="1">
    <citation type="journal article" date="2021" name="Microbiol. Resour. Announc.">
        <title>Draft Genome Sequence of Coralloluteibacterium stylophorae LMG 29479T.</title>
        <authorList>
            <person name="Karlyshev A.V."/>
            <person name="Kudryashova E.B."/>
            <person name="Ariskina E.V."/>
            <person name="Conroy A.P."/>
            <person name="Abidueva E.Y."/>
        </authorList>
    </citation>
    <scope>NUCLEOTIDE SEQUENCE [LARGE SCALE GENOMIC DNA]</scope>
    <source>
        <strain evidence="4 5">LMG 29479</strain>
    </source>
</reference>
<dbReference type="Pfam" id="PF19583">
    <property type="entry name" value="ODP"/>
    <property type="match status" value="1"/>
</dbReference>
<dbReference type="EMBL" id="JAGQFT010000029">
    <property type="protein sequence ID" value="MBR0561962.1"/>
    <property type="molecule type" value="Genomic_DNA"/>
</dbReference>
<dbReference type="Gene3D" id="3.60.15.10">
    <property type="entry name" value="Ribonuclease Z/Hydroxyacylglutathione hydrolase-like"/>
    <property type="match status" value="1"/>
</dbReference>
<dbReference type="PANTHER" id="PTHR43041">
    <property type="entry name" value="HYDROLASE, METALLO-BETA-LACTAMASE SUPERFAMILY"/>
    <property type="match status" value="1"/>
</dbReference>
<evidence type="ECO:0000313" key="4">
    <source>
        <dbReference type="EMBL" id="MBS7456717.1"/>
    </source>
</evidence>
<reference evidence="3" key="2">
    <citation type="submission" date="2021-04" db="EMBL/GenBank/DDBJ databases">
        <authorList>
            <person name="Karlyshev A.V."/>
        </authorList>
    </citation>
    <scope>NUCLEOTIDE SEQUENCE</scope>
    <source>
        <strain evidence="3">LMG 29479</strain>
    </source>
</reference>
<protein>
    <submittedName>
        <fullName evidence="3">FprA family A-type flavoprotein</fullName>
    </submittedName>
</protein>
<evidence type="ECO:0000259" key="2">
    <source>
        <dbReference type="SMART" id="SM00849"/>
    </source>
</evidence>
<feature type="domain" description="Metallo-beta-lactamase" evidence="2">
    <location>
        <begin position="27"/>
        <end position="222"/>
    </location>
</feature>
<dbReference type="AlphaFoldDB" id="A0A8J7VS88"/>
<sequence>MPTVLYEEGDHRCVVFSDLVRGDDGVQANQFLIQHGAESALLDPGGALLYTPLSLAMTRYVQPTDLTWVLASHQDPDIIGAVDRWLLYTQARVVCSKLWGRFVPHSVPHYQKNTGRDRYLLLEDEGGTVPFGSAGLIALPAHFLHSVGNFSFYDPLSRILFSGDVGASMVPAGTAYEPVEDFAPHAARMEGFHRRYMASRHVAALWADMVAELAPALIVPQHGLPLAGAAIDAFLDWLRGLRCGVDLLGPQDYRVPPEARQRSSRVQTAPSATFTGNVGTGV</sequence>
<dbReference type="SMART" id="SM00849">
    <property type="entry name" value="Lactamase_B"/>
    <property type="match status" value="1"/>
</dbReference>
<comment type="caution">
    <text evidence="3">The sequence shown here is derived from an EMBL/GenBank/DDBJ whole genome shotgun (WGS) entry which is preliminary data.</text>
</comment>
<evidence type="ECO:0000313" key="5">
    <source>
        <dbReference type="Proteomes" id="UP000675747"/>
    </source>
</evidence>
<evidence type="ECO:0000313" key="3">
    <source>
        <dbReference type="EMBL" id="MBR0561962.1"/>
    </source>
</evidence>
<organism evidence="3">
    <name type="scientific">Coralloluteibacterium stylophorae</name>
    <dbReference type="NCBI Taxonomy" id="1776034"/>
    <lineage>
        <taxon>Bacteria</taxon>
        <taxon>Pseudomonadati</taxon>
        <taxon>Pseudomonadota</taxon>
        <taxon>Gammaproteobacteria</taxon>
        <taxon>Lysobacterales</taxon>
        <taxon>Lysobacteraceae</taxon>
        <taxon>Coralloluteibacterium</taxon>
    </lineage>
</organism>
<dbReference type="InterPro" id="IPR001279">
    <property type="entry name" value="Metallo-B-lactamas"/>
</dbReference>
<keyword evidence="5" id="KW-1185">Reference proteome</keyword>
<dbReference type="PANTHER" id="PTHR43041:SF1">
    <property type="entry name" value="METALLO-BETA-LACTAMASE DOMAIN-CONTAINING PROTEIN"/>
    <property type="match status" value="1"/>
</dbReference>
<dbReference type="Proteomes" id="UP000675747">
    <property type="component" value="Unassembled WGS sequence"/>
</dbReference>
<dbReference type="InterPro" id="IPR036866">
    <property type="entry name" value="RibonucZ/Hydroxyglut_hydro"/>
</dbReference>
<feature type="compositionally biased region" description="Polar residues" evidence="1">
    <location>
        <begin position="264"/>
        <end position="282"/>
    </location>
</feature>
<dbReference type="EMBL" id="JAGQFT020000003">
    <property type="protein sequence ID" value="MBS7456717.1"/>
    <property type="molecule type" value="Genomic_DNA"/>
</dbReference>
<evidence type="ECO:0000256" key="1">
    <source>
        <dbReference type="SAM" id="MobiDB-lite"/>
    </source>
</evidence>
<name>A0A8J7VS88_9GAMM</name>
<accession>A0A8J7VS88</accession>